<dbReference type="RefSeq" id="WP_131461970.1">
    <property type="nucleotide sequence ID" value="NZ_SJJY01000002.1"/>
</dbReference>
<feature type="signal peptide" evidence="1">
    <location>
        <begin position="1"/>
        <end position="20"/>
    </location>
</feature>
<name>A0A4R0IWM2_9ACTN</name>
<protein>
    <recommendedName>
        <fullName evidence="6">GH26 domain-containing protein</fullName>
    </recommendedName>
</protein>
<dbReference type="InterPro" id="IPR017853">
    <property type="entry name" value="GH"/>
</dbReference>
<feature type="chain" id="PRO_5038820325" description="GH26 domain-containing protein" evidence="1">
    <location>
        <begin position="21"/>
        <end position="297"/>
    </location>
</feature>
<proteinExistence type="predicted"/>
<dbReference type="SUPFAM" id="SSF51445">
    <property type="entry name" value="(Trans)glycosidases"/>
    <property type="match status" value="1"/>
</dbReference>
<keyword evidence="4" id="KW-1185">Reference proteome</keyword>
<evidence type="ECO:0000313" key="4">
    <source>
        <dbReference type="Proteomes" id="UP000292385"/>
    </source>
</evidence>
<sequence length="297" mass="32599">MLKKTIAVAASITLAATVFVATSDNPVEAAAPVLMGVHDDVAPKDLAKRYPGVRATREFVNGVQPVKTDLRKKYAGVAQASWDAGLIPFVSIKTAPAATGAGKYDVRLRELAVWLKERPDTYFIWYHEPENDMDGPTFAKAFKRVRDVMKAANPHVKVGYSAMAFQWDGQPRTKDPKPWRVEADFYGADTYSGGTQPATAIVSEHAGHMRWYREVVQKTPGAAAKWGLTERGFKRTKSDQARAGEIDRETAYLDQLPAGARPAFYLYWNTKGTEGDPDLVNGPKARAAVARMVGKLG</sequence>
<organism evidence="3 5">
    <name type="scientific">Kribbella speibonae</name>
    <dbReference type="NCBI Taxonomy" id="1572660"/>
    <lineage>
        <taxon>Bacteria</taxon>
        <taxon>Bacillati</taxon>
        <taxon>Actinomycetota</taxon>
        <taxon>Actinomycetes</taxon>
        <taxon>Propionibacteriales</taxon>
        <taxon>Kribbellaceae</taxon>
        <taxon>Kribbella</taxon>
    </lineage>
</organism>
<evidence type="ECO:0000313" key="3">
    <source>
        <dbReference type="EMBL" id="TCC37637.1"/>
    </source>
</evidence>
<evidence type="ECO:0008006" key="6">
    <source>
        <dbReference type="Google" id="ProtNLM"/>
    </source>
</evidence>
<gene>
    <name evidence="2" type="ORF">E0H58_15445</name>
    <name evidence="3" type="ORF">E0H92_14115</name>
</gene>
<comment type="caution">
    <text evidence="3">The sequence shown here is derived from an EMBL/GenBank/DDBJ whole genome shotgun (WGS) entry which is preliminary data.</text>
</comment>
<dbReference type="AlphaFoldDB" id="A0A4R0IWM2"/>
<dbReference type="Proteomes" id="UP000292385">
    <property type="component" value="Unassembled WGS sequence"/>
</dbReference>
<evidence type="ECO:0000313" key="5">
    <source>
        <dbReference type="Proteomes" id="UP000294225"/>
    </source>
</evidence>
<dbReference type="Gene3D" id="3.20.20.80">
    <property type="entry name" value="Glycosidases"/>
    <property type="match status" value="1"/>
</dbReference>
<keyword evidence="1" id="KW-0732">Signal</keyword>
<dbReference type="Proteomes" id="UP000294225">
    <property type="component" value="Unassembled WGS sequence"/>
</dbReference>
<dbReference type="EMBL" id="SJKC01000002">
    <property type="protein sequence ID" value="TCC37637.1"/>
    <property type="molecule type" value="Genomic_DNA"/>
</dbReference>
<dbReference type="EMBL" id="SJJY01000002">
    <property type="protein sequence ID" value="TCC25515.1"/>
    <property type="molecule type" value="Genomic_DNA"/>
</dbReference>
<evidence type="ECO:0000313" key="2">
    <source>
        <dbReference type="EMBL" id="TCC25515.1"/>
    </source>
</evidence>
<reference evidence="4 5" key="1">
    <citation type="submission" date="2019-02" db="EMBL/GenBank/DDBJ databases">
        <title>Kribbella capetownensis sp. nov. and Kribbella speibonae sp. nov., isolated from soil.</title>
        <authorList>
            <person name="Curtis S.M."/>
            <person name="Norton I."/>
            <person name="Everest G.J."/>
            <person name="Meyers P.R."/>
        </authorList>
    </citation>
    <scope>NUCLEOTIDE SEQUENCE [LARGE SCALE GENOMIC DNA]</scope>
    <source>
        <strain evidence="2 4">SK5</strain>
        <strain evidence="3 5">YM55</strain>
    </source>
</reference>
<accession>A0A4R0IWM2</accession>
<evidence type="ECO:0000256" key="1">
    <source>
        <dbReference type="SAM" id="SignalP"/>
    </source>
</evidence>